<accession>A0A6J7G7L2</accession>
<sequence>MTLAMDTPADFQRTLAGLRALSLRSEISYTEIPAPGRLAPFSVALSGEIINGSDEELGSGRFIVLHDPNGVDEWDGEFRVVSFVRAVVEQDLASDPMMTDVGWSWLDESLRGVNYRCLGGTVTQTSSVSYADLASRVPEGIVEIRASWTPTDADLVPHAEAWAQLLAQACGLPPLPPGVAHIRPGGR</sequence>
<dbReference type="InterPro" id="IPR021555">
    <property type="entry name" value="DUF3000"/>
</dbReference>
<dbReference type="Pfam" id="PF11452">
    <property type="entry name" value="DUF3000"/>
    <property type="match status" value="1"/>
</dbReference>
<name>A0A6J7G7L2_9ZZZZ</name>
<dbReference type="AlphaFoldDB" id="A0A6J7G7L2"/>
<proteinExistence type="predicted"/>
<evidence type="ECO:0000313" key="1">
    <source>
        <dbReference type="EMBL" id="CAB4900033.1"/>
    </source>
</evidence>
<gene>
    <name evidence="1" type="ORF">UFOPK3610_00068</name>
</gene>
<protein>
    <submittedName>
        <fullName evidence="1">Unannotated protein</fullName>
    </submittedName>
</protein>
<reference evidence="1" key="1">
    <citation type="submission" date="2020-05" db="EMBL/GenBank/DDBJ databases">
        <authorList>
            <person name="Chiriac C."/>
            <person name="Salcher M."/>
            <person name="Ghai R."/>
            <person name="Kavagutti S V."/>
        </authorList>
    </citation>
    <scope>NUCLEOTIDE SEQUENCE</scope>
</reference>
<organism evidence="1">
    <name type="scientific">freshwater metagenome</name>
    <dbReference type="NCBI Taxonomy" id="449393"/>
    <lineage>
        <taxon>unclassified sequences</taxon>
        <taxon>metagenomes</taxon>
        <taxon>ecological metagenomes</taxon>
    </lineage>
</organism>
<dbReference type="EMBL" id="CAFBMR010000001">
    <property type="protein sequence ID" value="CAB4900033.1"/>
    <property type="molecule type" value="Genomic_DNA"/>
</dbReference>